<organism evidence="3 4">
    <name type="scientific">Salimicrobium album</name>
    <dbReference type="NCBI Taxonomy" id="50717"/>
    <lineage>
        <taxon>Bacteria</taxon>
        <taxon>Bacillati</taxon>
        <taxon>Bacillota</taxon>
        <taxon>Bacilli</taxon>
        <taxon>Bacillales</taxon>
        <taxon>Bacillaceae</taxon>
        <taxon>Salimicrobium</taxon>
    </lineage>
</organism>
<keyword evidence="4" id="KW-1185">Reference proteome</keyword>
<dbReference type="PANTHER" id="PTHR33164:SF57">
    <property type="entry name" value="MARR-FAMILY TRANSCRIPTIONAL REGULATOR"/>
    <property type="match status" value="1"/>
</dbReference>
<protein>
    <submittedName>
        <fullName evidence="3">DNA-binding transcriptional regulator, MarR family</fullName>
    </submittedName>
</protein>
<sequence length="143" mass="16965">MKEDSVELIERQITDFVRRIVMTEQREGRMERSAYILLRQLSTYGPAGVKALANHLQLDISTVSRQASSLVEKNYVEKLPNPDDKRSYFYKITELGSEELESNRRERFQRLNEMLEGWTEEEQETFGRLLKRYNNTANKRLNM</sequence>
<proteinExistence type="predicted"/>
<evidence type="ECO:0000313" key="3">
    <source>
        <dbReference type="EMBL" id="SDY08565.1"/>
    </source>
</evidence>
<reference evidence="3 4" key="1">
    <citation type="submission" date="2016-10" db="EMBL/GenBank/DDBJ databases">
        <authorList>
            <person name="Varghese N."/>
            <person name="Submissions S."/>
        </authorList>
    </citation>
    <scope>NUCLEOTIDE SEQUENCE [LARGE SCALE GENOMIC DNA]</scope>
    <source>
        <strain evidence="3 4">DSM 20748</strain>
    </source>
</reference>
<dbReference type="PROSITE" id="PS50995">
    <property type="entry name" value="HTH_MARR_2"/>
    <property type="match status" value="1"/>
</dbReference>
<evidence type="ECO:0000256" key="1">
    <source>
        <dbReference type="ARBA" id="ARBA00023125"/>
    </source>
</evidence>
<evidence type="ECO:0000313" key="4">
    <source>
        <dbReference type="Proteomes" id="UP000198647"/>
    </source>
</evidence>
<dbReference type="PANTHER" id="PTHR33164">
    <property type="entry name" value="TRANSCRIPTIONAL REGULATOR, MARR FAMILY"/>
    <property type="match status" value="1"/>
</dbReference>
<dbReference type="InterPro" id="IPR039422">
    <property type="entry name" value="MarR/SlyA-like"/>
</dbReference>
<dbReference type="InterPro" id="IPR036390">
    <property type="entry name" value="WH_DNA-bd_sf"/>
</dbReference>
<dbReference type="EMBL" id="FNOS01000005">
    <property type="protein sequence ID" value="SDY08565.1"/>
    <property type="molecule type" value="Genomic_DNA"/>
</dbReference>
<keyword evidence="1 3" id="KW-0238">DNA-binding</keyword>
<name>A0A1H3H030_9BACI</name>
<dbReference type="RefSeq" id="WP_093107495.1">
    <property type="nucleotide sequence ID" value="NZ_FNOS01000005.1"/>
</dbReference>
<dbReference type="Gene3D" id="1.10.10.10">
    <property type="entry name" value="Winged helix-like DNA-binding domain superfamily/Winged helix DNA-binding domain"/>
    <property type="match status" value="1"/>
</dbReference>
<accession>A0A1H3H030</accession>
<feature type="domain" description="HTH marR-type" evidence="2">
    <location>
        <begin position="1"/>
        <end position="135"/>
    </location>
</feature>
<dbReference type="Pfam" id="PF01047">
    <property type="entry name" value="MarR"/>
    <property type="match status" value="1"/>
</dbReference>
<dbReference type="SUPFAM" id="SSF46785">
    <property type="entry name" value="Winged helix' DNA-binding domain"/>
    <property type="match status" value="1"/>
</dbReference>
<evidence type="ECO:0000259" key="2">
    <source>
        <dbReference type="PROSITE" id="PS50995"/>
    </source>
</evidence>
<dbReference type="GO" id="GO:0003677">
    <property type="term" value="F:DNA binding"/>
    <property type="evidence" value="ECO:0007669"/>
    <property type="project" value="UniProtKB-KW"/>
</dbReference>
<comment type="caution">
    <text evidence="3">The sequence shown here is derived from an EMBL/GenBank/DDBJ whole genome shotgun (WGS) entry which is preliminary data.</text>
</comment>
<dbReference type="SMART" id="SM00347">
    <property type="entry name" value="HTH_MARR"/>
    <property type="match status" value="1"/>
</dbReference>
<dbReference type="PRINTS" id="PR00598">
    <property type="entry name" value="HTHMARR"/>
</dbReference>
<dbReference type="Proteomes" id="UP000198647">
    <property type="component" value="Unassembled WGS sequence"/>
</dbReference>
<dbReference type="InterPro" id="IPR000835">
    <property type="entry name" value="HTH_MarR-typ"/>
</dbReference>
<dbReference type="InterPro" id="IPR036388">
    <property type="entry name" value="WH-like_DNA-bd_sf"/>
</dbReference>
<gene>
    <name evidence="3" type="ORF">SAMN04488081_2000</name>
</gene>